<evidence type="ECO:0000313" key="2">
    <source>
        <dbReference type="EMBL" id="PAA89327.1"/>
    </source>
</evidence>
<feature type="region of interest" description="Disordered" evidence="1">
    <location>
        <begin position="279"/>
        <end position="329"/>
    </location>
</feature>
<comment type="caution">
    <text evidence="2">The sequence shown here is derived from an EMBL/GenBank/DDBJ whole genome shotgun (WGS) entry which is preliminary data.</text>
</comment>
<evidence type="ECO:0000256" key="1">
    <source>
        <dbReference type="SAM" id="MobiDB-lite"/>
    </source>
</evidence>
<evidence type="ECO:0000313" key="3">
    <source>
        <dbReference type="Proteomes" id="UP000215902"/>
    </source>
</evidence>
<gene>
    <name evidence="2" type="ORF">BOX15_Mlig030803g1</name>
</gene>
<sequence length="329" mass="37143">ADLLTKQTLLNCMQKCKSEPILLSQLGDMSSRDSYLAWLSKPLIEHANKVLSKDLNKSGERLYDHWCRRTRKECFMASYQNEFFRASYCINRLAISARSYIQAADQICADVPEFMDFLRSVRHVISIGCGPGSDAIGLLAFLGCGLPQQQEQEKAELQEQQRIVFYMIDQCDSWADYVSALDAHLVDTGSSLWFKPLRFKDIGHEAYLPPADMIVFSFANTALMDPQLWPQLVRRYRLVLVLDSVRETLKDEYDGCKFNSFQLSDRTRCYFHLAGYSTTNSSKKENLDDSPEAAKVDTEAAMPPPSPMSEPSPTPTTSDAPDVASIAND</sequence>
<reference evidence="2 3" key="1">
    <citation type="submission" date="2017-06" db="EMBL/GenBank/DDBJ databases">
        <title>A platform for efficient transgenesis in Macrostomum lignano, a flatworm model organism for stem cell research.</title>
        <authorList>
            <person name="Berezikov E."/>
        </authorList>
    </citation>
    <scope>NUCLEOTIDE SEQUENCE [LARGE SCALE GENOMIC DNA]</scope>
    <source>
        <strain evidence="2">DV1</strain>
        <tissue evidence="2">Whole organism</tissue>
    </source>
</reference>
<name>A0A267GVF1_9PLAT</name>
<protein>
    <submittedName>
        <fullName evidence="2">Uncharacterized protein</fullName>
    </submittedName>
</protein>
<dbReference type="OrthoDB" id="6221510at2759"/>
<dbReference type="AlphaFoldDB" id="A0A267GVF1"/>
<organism evidence="2 3">
    <name type="scientific">Macrostomum lignano</name>
    <dbReference type="NCBI Taxonomy" id="282301"/>
    <lineage>
        <taxon>Eukaryota</taxon>
        <taxon>Metazoa</taxon>
        <taxon>Spiralia</taxon>
        <taxon>Lophotrochozoa</taxon>
        <taxon>Platyhelminthes</taxon>
        <taxon>Rhabditophora</taxon>
        <taxon>Macrostomorpha</taxon>
        <taxon>Macrostomida</taxon>
        <taxon>Macrostomidae</taxon>
        <taxon>Macrostomum</taxon>
    </lineage>
</organism>
<proteinExistence type="predicted"/>
<feature type="compositionally biased region" description="Basic and acidic residues" evidence="1">
    <location>
        <begin position="282"/>
        <end position="298"/>
    </location>
</feature>
<feature type="compositionally biased region" description="Pro residues" evidence="1">
    <location>
        <begin position="302"/>
        <end position="314"/>
    </location>
</feature>
<accession>A0A267GVF1</accession>
<feature type="non-terminal residue" evidence="2">
    <location>
        <position position="1"/>
    </location>
</feature>
<dbReference type="Proteomes" id="UP000215902">
    <property type="component" value="Unassembled WGS sequence"/>
</dbReference>
<dbReference type="EMBL" id="NIVC01000153">
    <property type="protein sequence ID" value="PAA89327.1"/>
    <property type="molecule type" value="Genomic_DNA"/>
</dbReference>
<keyword evidence="3" id="KW-1185">Reference proteome</keyword>